<evidence type="ECO:0000313" key="2">
    <source>
        <dbReference type="Proteomes" id="UP000887575"/>
    </source>
</evidence>
<accession>A0AAF3FFE0</accession>
<organism evidence="2 3">
    <name type="scientific">Mesorhabditis belari</name>
    <dbReference type="NCBI Taxonomy" id="2138241"/>
    <lineage>
        <taxon>Eukaryota</taxon>
        <taxon>Metazoa</taxon>
        <taxon>Ecdysozoa</taxon>
        <taxon>Nematoda</taxon>
        <taxon>Chromadorea</taxon>
        <taxon>Rhabditida</taxon>
        <taxon>Rhabditina</taxon>
        <taxon>Rhabditomorpha</taxon>
        <taxon>Rhabditoidea</taxon>
        <taxon>Rhabditidae</taxon>
        <taxon>Mesorhabditinae</taxon>
        <taxon>Mesorhabditis</taxon>
    </lineage>
</organism>
<sequence>MSHDKIMSAGGFQIVTGKRAMKKGRTAGPLRTDGTIEEINMAISKATAFIIHTGLHTWLLAKLEQGFHEIGLRSLRLALDKILLLGNGHFDAPWEAGAHQLALINLVAEHYNVVVEIQDPCFTNAEVEWINSNQRFVLVENAQFNTVSMPLFVVSIHSPHFIINDFLKSNWNQKQVLFLGNDYSSTALDVKDPDHETLLCFGKSCEYFPMPVYEPNSSFFFDTSLFYWRSTEINQLPPLNQRDSTKK</sequence>
<dbReference type="WBParaSite" id="MBELARI_LOCUS5753">
    <property type="protein sequence ID" value="MBELARI_LOCUS5753"/>
    <property type="gene ID" value="MBELARI_LOCUS5753"/>
</dbReference>
<dbReference type="Proteomes" id="UP000887575">
    <property type="component" value="Unassembled WGS sequence"/>
</dbReference>
<dbReference type="AlphaFoldDB" id="A0AAF3FFE0"/>
<proteinExistence type="predicted"/>
<name>A0AAF3FFE0_9BILA</name>
<dbReference type="InterPro" id="IPR012942">
    <property type="entry name" value="SRR1-like"/>
</dbReference>
<evidence type="ECO:0000313" key="3">
    <source>
        <dbReference type="WBParaSite" id="MBELARI_LOCUS5753"/>
    </source>
</evidence>
<evidence type="ECO:0000259" key="1">
    <source>
        <dbReference type="Pfam" id="PF07985"/>
    </source>
</evidence>
<protein>
    <submittedName>
        <fullName evidence="3">SRR1-like domain-containing protein</fullName>
    </submittedName>
</protein>
<keyword evidence="2" id="KW-1185">Reference proteome</keyword>
<reference evidence="3" key="1">
    <citation type="submission" date="2024-02" db="UniProtKB">
        <authorList>
            <consortium name="WormBaseParasite"/>
        </authorList>
    </citation>
    <scope>IDENTIFICATION</scope>
</reference>
<dbReference type="Pfam" id="PF07985">
    <property type="entry name" value="SRR1"/>
    <property type="match status" value="1"/>
</dbReference>
<feature type="domain" description="SRR1-like" evidence="1">
    <location>
        <begin position="77"/>
        <end position="189"/>
    </location>
</feature>